<organism evidence="2 3">
    <name type="scientific">Crocodylus porosus</name>
    <name type="common">Saltwater crocodile</name>
    <name type="synonym">Estuarine crocodile</name>
    <dbReference type="NCBI Taxonomy" id="8502"/>
    <lineage>
        <taxon>Eukaryota</taxon>
        <taxon>Metazoa</taxon>
        <taxon>Chordata</taxon>
        <taxon>Craniata</taxon>
        <taxon>Vertebrata</taxon>
        <taxon>Euteleostomi</taxon>
        <taxon>Archelosauria</taxon>
        <taxon>Archosauria</taxon>
        <taxon>Crocodylia</taxon>
        <taxon>Longirostres</taxon>
        <taxon>Crocodylidae</taxon>
        <taxon>Crocodylus</taxon>
    </lineage>
</organism>
<dbReference type="Proteomes" id="UP000594220">
    <property type="component" value="Unplaced"/>
</dbReference>
<dbReference type="Ensembl" id="ENSCPRT00005011193.1">
    <property type="protein sequence ID" value="ENSCPRP00005009511.1"/>
    <property type="gene ID" value="ENSCPRG00005006755.1"/>
</dbReference>
<reference evidence="2" key="2">
    <citation type="submission" date="2025-09" db="UniProtKB">
        <authorList>
            <consortium name="Ensembl"/>
        </authorList>
    </citation>
    <scope>IDENTIFICATION</scope>
</reference>
<feature type="region of interest" description="Disordered" evidence="1">
    <location>
        <begin position="24"/>
        <end position="76"/>
    </location>
</feature>
<keyword evidence="3" id="KW-1185">Reference proteome</keyword>
<sequence length="94" mass="10164">FQKFYFDTTWGSYLPPTWCNALARRGPGTAPNPRRATAADETSGPAAPYFLRAPGRSTHGTAPQPMGTSQARPACHWQAGFRVSARQPGTWTAA</sequence>
<evidence type="ECO:0000313" key="3">
    <source>
        <dbReference type="Proteomes" id="UP000594220"/>
    </source>
</evidence>
<name>A0A7M4EII6_CROPO</name>
<proteinExistence type="predicted"/>
<evidence type="ECO:0000313" key="2">
    <source>
        <dbReference type="Ensembl" id="ENSCPRP00005009511.1"/>
    </source>
</evidence>
<feature type="compositionally biased region" description="Polar residues" evidence="1">
    <location>
        <begin position="58"/>
        <end position="71"/>
    </location>
</feature>
<dbReference type="AlphaFoldDB" id="A0A7M4EII6"/>
<accession>A0A7M4EII6</accession>
<protein>
    <submittedName>
        <fullName evidence="2">Uncharacterized protein</fullName>
    </submittedName>
</protein>
<evidence type="ECO:0000256" key="1">
    <source>
        <dbReference type="SAM" id="MobiDB-lite"/>
    </source>
</evidence>
<reference evidence="2" key="1">
    <citation type="submission" date="2025-08" db="UniProtKB">
        <authorList>
            <consortium name="Ensembl"/>
        </authorList>
    </citation>
    <scope>IDENTIFICATION</scope>
</reference>